<dbReference type="Pfam" id="PF00450">
    <property type="entry name" value="Peptidase_S10"/>
    <property type="match status" value="1"/>
</dbReference>
<keyword evidence="6" id="KW-1133">Transmembrane helix</keyword>
<dbReference type="InterPro" id="IPR001563">
    <property type="entry name" value="Peptidase_S10"/>
</dbReference>
<evidence type="ECO:0000313" key="8">
    <source>
        <dbReference type="Proteomes" id="UP000193689"/>
    </source>
</evidence>
<name>A0A1Y2EIS0_9PEZI</name>
<dbReference type="GO" id="GO:0004185">
    <property type="term" value="F:serine-type carboxypeptidase activity"/>
    <property type="evidence" value="ECO:0007669"/>
    <property type="project" value="InterPro"/>
</dbReference>
<dbReference type="InParanoid" id="A0A1Y2EIS0"/>
<keyword evidence="3" id="KW-0645">Protease</keyword>
<dbReference type="RefSeq" id="XP_040720718.1">
    <property type="nucleotide sequence ID" value="XM_040859071.1"/>
</dbReference>
<dbReference type="OrthoDB" id="443318at2759"/>
<evidence type="ECO:0000256" key="6">
    <source>
        <dbReference type="SAM" id="Phobius"/>
    </source>
</evidence>
<keyword evidence="6" id="KW-0812">Transmembrane</keyword>
<gene>
    <name evidence="7" type="ORF">BCR38DRAFT_415985</name>
</gene>
<dbReference type="AlphaFoldDB" id="A0A1Y2EIS0"/>
<sequence length="183" mass="20498">MYMYVAVTYIQRLDAELAILIYHPTYSLCVFLYFSRQYIKSRVGHAIYVSHIRPGLGPKSCCHLCGLSYGSQLASNRWCRCHLLRGELQTVKNKHGIQPTPYPQPGICETTAGIKPYSGFVTLPYTNLQPYSQETFWFFESRNAPEDAPLAIWLQGGPGNASANQALRENGLCLVQADSNSTV</sequence>
<keyword evidence="5" id="KW-0325">Glycoprotein</keyword>
<feature type="transmembrane region" description="Helical" evidence="6">
    <location>
        <begin position="17"/>
        <end position="34"/>
    </location>
</feature>
<dbReference type="STRING" id="1141098.A0A1Y2EIS0"/>
<keyword evidence="6" id="KW-0472">Membrane</keyword>
<dbReference type="Gene3D" id="3.40.50.1820">
    <property type="entry name" value="alpha/beta hydrolase"/>
    <property type="match status" value="1"/>
</dbReference>
<keyword evidence="2" id="KW-0121">Carboxypeptidase</keyword>
<accession>A0A1Y2EIS0</accession>
<evidence type="ECO:0000256" key="4">
    <source>
        <dbReference type="ARBA" id="ARBA00022801"/>
    </source>
</evidence>
<comment type="caution">
    <text evidence="7">The sequence shown here is derived from an EMBL/GenBank/DDBJ whole genome shotgun (WGS) entry which is preliminary data.</text>
</comment>
<dbReference type="Proteomes" id="UP000193689">
    <property type="component" value="Unassembled WGS sequence"/>
</dbReference>
<evidence type="ECO:0000256" key="5">
    <source>
        <dbReference type="ARBA" id="ARBA00023180"/>
    </source>
</evidence>
<proteinExistence type="inferred from homology"/>
<evidence type="ECO:0000256" key="3">
    <source>
        <dbReference type="ARBA" id="ARBA00022670"/>
    </source>
</evidence>
<evidence type="ECO:0000256" key="2">
    <source>
        <dbReference type="ARBA" id="ARBA00022645"/>
    </source>
</evidence>
<dbReference type="GO" id="GO:0006508">
    <property type="term" value="P:proteolysis"/>
    <property type="evidence" value="ECO:0007669"/>
    <property type="project" value="UniProtKB-KW"/>
</dbReference>
<organism evidence="7 8">
    <name type="scientific">Pseudomassariella vexata</name>
    <dbReference type="NCBI Taxonomy" id="1141098"/>
    <lineage>
        <taxon>Eukaryota</taxon>
        <taxon>Fungi</taxon>
        <taxon>Dikarya</taxon>
        <taxon>Ascomycota</taxon>
        <taxon>Pezizomycotina</taxon>
        <taxon>Sordariomycetes</taxon>
        <taxon>Xylariomycetidae</taxon>
        <taxon>Amphisphaeriales</taxon>
        <taxon>Pseudomassariaceae</taxon>
        <taxon>Pseudomassariella</taxon>
    </lineage>
</organism>
<dbReference type="SUPFAM" id="SSF53474">
    <property type="entry name" value="alpha/beta-Hydrolases"/>
    <property type="match status" value="1"/>
</dbReference>
<evidence type="ECO:0000313" key="7">
    <source>
        <dbReference type="EMBL" id="ORY71126.1"/>
    </source>
</evidence>
<evidence type="ECO:0000256" key="1">
    <source>
        <dbReference type="ARBA" id="ARBA00009431"/>
    </source>
</evidence>
<reference evidence="7 8" key="1">
    <citation type="submission" date="2016-07" db="EMBL/GenBank/DDBJ databases">
        <title>Pervasive Adenine N6-methylation of Active Genes in Fungi.</title>
        <authorList>
            <consortium name="DOE Joint Genome Institute"/>
            <person name="Mondo S.J."/>
            <person name="Dannebaum R.O."/>
            <person name="Kuo R.C."/>
            <person name="Labutti K."/>
            <person name="Haridas S."/>
            <person name="Kuo A."/>
            <person name="Salamov A."/>
            <person name="Ahrendt S.R."/>
            <person name="Lipzen A."/>
            <person name="Sullivan W."/>
            <person name="Andreopoulos W.B."/>
            <person name="Clum A."/>
            <person name="Lindquist E."/>
            <person name="Daum C."/>
            <person name="Ramamoorthy G.K."/>
            <person name="Gryganskyi A."/>
            <person name="Culley D."/>
            <person name="Magnuson J.K."/>
            <person name="James T.Y."/>
            <person name="O'Malley M.A."/>
            <person name="Stajich J.E."/>
            <person name="Spatafora J.W."/>
            <person name="Visel A."/>
            <person name="Grigoriev I.V."/>
        </authorList>
    </citation>
    <scope>NUCLEOTIDE SEQUENCE [LARGE SCALE GENOMIC DNA]</scope>
    <source>
        <strain evidence="7 8">CBS 129021</strain>
    </source>
</reference>
<dbReference type="InterPro" id="IPR029058">
    <property type="entry name" value="AB_hydrolase_fold"/>
</dbReference>
<dbReference type="GeneID" id="63775283"/>
<comment type="similarity">
    <text evidence="1">Belongs to the peptidase S10 family.</text>
</comment>
<dbReference type="EMBL" id="MCFJ01000001">
    <property type="protein sequence ID" value="ORY71126.1"/>
    <property type="molecule type" value="Genomic_DNA"/>
</dbReference>
<keyword evidence="4" id="KW-0378">Hydrolase</keyword>
<protein>
    <recommendedName>
        <fullName evidence="9">Alpha/Beta hydrolase protein</fullName>
    </recommendedName>
</protein>
<evidence type="ECO:0008006" key="9">
    <source>
        <dbReference type="Google" id="ProtNLM"/>
    </source>
</evidence>
<keyword evidence="8" id="KW-1185">Reference proteome</keyword>